<sequence>MPAAAVCALLSACASTTNTPALYQWDGYQPQVYEYFKAQKSPLEQIDALEKARQQILAKGASVPPGFHARLGMLYASIGKSQEAKQELLAEKQSFPESSTYMDFLLSKFQ</sequence>
<dbReference type="EMBL" id="JBFRCH010000002">
    <property type="protein sequence ID" value="MEX3931067.1"/>
    <property type="molecule type" value="Genomic_DNA"/>
</dbReference>
<reference evidence="1" key="1">
    <citation type="submission" date="2024-07" db="EMBL/GenBank/DDBJ databases">
        <title>A survey of Mimosa microsymbionts across Brazilian biomes reveals a high diversity of Paraburkholderia nodulating endemic species, but also that Cupriavidus is common as a symbiont of widespread species.</title>
        <authorList>
            <person name="Rouws L."/>
            <person name="Barauna A."/>
            <person name="Beukes C."/>
            <person name="Rouws J.R.C."/>
            <person name="De Faria S.M."/>
            <person name="Gross E."/>
            <person name="Bueno Dos Reis Junior F."/>
            <person name="Simon M.F."/>
            <person name="Maluk M."/>
            <person name="Odee D.W."/>
            <person name="Kenicer G."/>
            <person name="Young J.P.W."/>
            <person name="Reis V.M."/>
            <person name="Zilli J."/>
            <person name="James E.K."/>
        </authorList>
    </citation>
    <scope>NUCLEOTIDE SEQUENCE</scope>
    <source>
        <strain evidence="1">EG181B</strain>
    </source>
</reference>
<name>A0ACC6TUQ2_9BURK</name>
<evidence type="ECO:0000313" key="2">
    <source>
        <dbReference type="Proteomes" id="UP001558850"/>
    </source>
</evidence>
<proteinExistence type="predicted"/>
<evidence type="ECO:0000313" key="1">
    <source>
        <dbReference type="EMBL" id="MEX3931067.1"/>
    </source>
</evidence>
<comment type="caution">
    <text evidence="1">The sequence shown here is derived from an EMBL/GenBank/DDBJ whole genome shotgun (WGS) entry which is preliminary data.</text>
</comment>
<protein>
    <submittedName>
        <fullName evidence="1">DUF4810 domain-containing protein</fullName>
    </submittedName>
</protein>
<keyword evidence="2" id="KW-1185">Reference proteome</keyword>
<accession>A0ACC6TUQ2</accession>
<gene>
    <name evidence="1" type="ORF">AB4Y32_04450</name>
</gene>
<dbReference type="Proteomes" id="UP001558850">
    <property type="component" value="Unassembled WGS sequence"/>
</dbReference>
<organism evidence="1 2">
    <name type="scientific">Paraburkholderia phymatum</name>
    <dbReference type="NCBI Taxonomy" id="148447"/>
    <lineage>
        <taxon>Bacteria</taxon>
        <taxon>Pseudomonadati</taxon>
        <taxon>Pseudomonadota</taxon>
        <taxon>Betaproteobacteria</taxon>
        <taxon>Burkholderiales</taxon>
        <taxon>Burkholderiaceae</taxon>
        <taxon>Paraburkholderia</taxon>
    </lineage>
</organism>